<dbReference type="AlphaFoldDB" id="A0A081BF47"/>
<keyword evidence="1" id="KW-0812">Transmembrane</keyword>
<feature type="transmembrane region" description="Helical" evidence="1">
    <location>
        <begin position="12"/>
        <end position="35"/>
    </location>
</feature>
<organism evidence="2 3">
    <name type="scientific">Tepidicaulis marinus</name>
    <dbReference type="NCBI Taxonomy" id="1333998"/>
    <lineage>
        <taxon>Bacteria</taxon>
        <taxon>Pseudomonadati</taxon>
        <taxon>Pseudomonadota</taxon>
        <taxon>Alphaproteobacteria</taxon>
        <taxon>Hyphomicrobiales</taxon>
        <taxon>Parvibaculaceae</taxon>
        <taxon>Tepidicaulis</taxon>
    </lineage>
</organism>
<comment type="caution">
    <text evidence="2">The sequence shown here is derived from an EMBL/GenBank/DDBJ whole genome shotgun (WGS) entry which is preliminary data.</text>
</comment>
<dbReference type="Proteomes" id="UP000028702">
    <property type="component" value="Unassembled WGS sequence"/>
</dbReference>
<sequence length="96" mass="10693">MAAPVLRAVAKPLTMLGLTIYMWGIVMTVGVLAYLITGEQALLGGIAVAIGYVFAHRYLQKEPHFDTIVIGGWKLGHFQLRRRKTFWPVSGQMYEG</sequence>
<keyword evidence="1" id="KW-1133">Transmembrane helix</keyword>
<dbReference type="RefSeq" id="WP_045449499.1">
    <property type="nucleotide sequence ID" value="NZ_BBIO01000023.1"/>
</dbReference>
<keyword evidence="1" id="KW-0472">Membrane</keyword>
<evidence type="ECO:0000313" key="3">
    <source>
        <dbReference type="Proteomes" id="UP000028702"/>
    </source>
</evidence>
<feature type="transmembrane region" description="Helical" evidence="1">
    <location>
        <begin position="41"/>
        <end position="59"/>
    </location>
</feature>
<evidence type="ECO:0000313" key="2">
    <source>
        <dbReference type="EMBL" id="GAK46665.1"/>
    </source>
</evidence>
<dbReference type="EMBL" id="BBIO01000023">
    <property type="protein sequence ID" value="GAK46665.1"/>
    <property type="molecule type" value="Genomic_DNA"/>
</dbReference>
<keyword evidence="3" id="KW-1185">Reference proteome</keyword>
<protein>
    <submittedName>
        <fullName evidence="2">RNase P protein subunit</fullName>
    </submittedName>
</protein>
<evidence type="ECO:0000256" key="1">
    <source>
        <dbReference type="SAM" id="Phobius"/>
    </source>
</evidence>
<accession>A0A081BF47</accession>
<name>A0A081BF47_9HYPH</name>
<gene>
    <name evidence="2" type="ORF">M2A_3164</name>
</gene>
<reference evidence="2 3" key="1">
    <citation type="submission" date="2014-07" db="EMBL/GenBank/DDBJ databases">
        <title>Tepidicaulis marinum gen. nov., sp. nov., a novel marine bacterium denitrifying nitrate to nitrous oxide strictly under microaerobic conditions.</title>
        <authorList>
            <person name="Takeuchi M."/>
            <person name="Yamagishi T."/>
            <person name="Kamagata Y."/>
            <person name="Oshima K."/>
            <person name="Hattori M."/>
            <person name="Katayama T."/>
            <person name="Hanada S."/>
            <person name="Tamaki H."/>
            <person name="Marumo K."/>
            <person name="Maeda H."/>
            <person name="Nedachi M."/>
            <person name="Iwasaki W."/>
            <person name="Suwa Y."/>
            <person name="Sakata S."/>
        </authorList>
    </citation>
    <scope>NUCLEOTIDE SEQUENCE [LARGE SCALE GENOMIC DNA]</scope>
    <source>
        <strain evidence="2 3">MA2</strain>
    </source>
</reference>
<proteinExistence type="predicted"/>
<dbReference type="STRING" id="1333998.M2A_3164"/>